<protein>
    <submittedName>
        <fullName evidence="5">Uncharacterized protein</fullName>
    </submittedName>
</protein>
<dbReference type="InterPro" id="IPR028889">
    <property type="entry name" value="USP"/>
</dbReference>
<dbReference type="PROSITE" id="PS50011">
    <property type="entry name" value="PROTEIN_KINASE_DOM"/>
    <property type="match status" value="1"/>
</dbReference>
<dbReference type="Gene3D" id="3.90.70.10">
    <property type="entry name" value="Cysteine proteinases"/>
    <property type="match status" value="1"/>
</dbReference>
<dbReference type="Proteomes" id="UP001281761">
    <property type="component" value="Unassembled WGS sequence"/>
</dbReference>
<dbReference type="SUPFAM" id="SSF56112">
    <property type="entry name" value="Protein kinase-like (PK-like)"/>
    <property type="match status" value="1"/>
</dbReference>
<dbReference type="Gene3D" id="1.10.510.10">
    <property type="entry name" value="Transferase(Phosphotransferase) domain 1"/>
    <property type="match status" value="1"/>
</dbReference>
<comment type="caution">
    <text evidence="5">The sequence shown here is derived from an EMBL/GenBank/DDBJ whole genome shotgun (WGS) entry which is preliminary data.</text>
</comment>
<organism evidence="5 6">
    <name type="scientific">Blattamonas nauphoetae</name>
    <dbReference type="NCBI Taxonomy" id="2049346"/>
    <lineage>
        <taxon>Eukaryota</taxon>
        <taxon>Metamonada</taxon>
        <taxon>Preaxostyla</taxon>
        <taxon>Oxymonadida</taxon>
        <taxon>Blattamonas</taxon>
    </lineage>
</organism>
<evidence type="ECO:0000313" key="5">
    <source>
        <dbReference type="EMBL" id="KAK2950079.1"/>
    </source>
</evidence>
<dbReference type="SUPFAM" id="SSF54001">
    <property type="entry name" value="Cysteine proteinases"/>
    <property type="match status" value="1"/>
</dbReference>
<feature type="region of interest" description="Disordered" evidence="2">
    <location>
        <begin position="878"/>
        <end position="916"/>
    </location>
</feature>
<feature type="compositionally biased region" description="Pro residues" evidence="2">
    <location>
        <begin position="2158"/>
        <end position="2171"/>
    </location>
</feature>
<accession>A0ABQ9XGV3</accession>
<evidence type="ECO:0000259" key="3">
    <source>
        <dbReference type="PROSITE" id="PS50011"/>
    </source>
</evidence>
<feature type="region of interest" description="Disordered" evidence="2">
    <location>
        <begin position="2133"/>
        <end position="2223"/>
    </location>
</feature>
<reference evidence="5 6" key="1">
    <citation type="journal article" date="2022" name="bioRxiv">
        <title>Genomics of Preaxostyla Flagellates Illuminates Evolutionary Transitions and the Path Towards Mitochondrial Loss.</title>
        <authorList>
            <person name="Novak L.V.F."/>
            <person name="Treitli S.C."/>
            <person name="Pyrih J."/>
            <person name="Halakuc P."/>
            <person name="Pipaliya S.V."/>
            <person name="Vacek V."/>
            <person name="Brzon O."/>
            <person name="Soukal P."/>
            <person name="Eme L."/>
            <person name="Dacks J.B."/>
            <person name="Karnkowska A."/>
            <person name="Elias M."/>
            <person name="Hampl V."/>
        </authorList>
    </citation>
    <scope>NUCLEOTIDE SEQUENCE [LARGE SCALE GENOMIC DNA]</scope>
    <source>
        <strain evidence="5">NAU3</strain>
        <tissue evidence="5">Gut</tissue>
    </source>
</reference>
<gene>
    <name evidence="5" type="ORF">BLNAU_15001</name>
</gene>
<keyword evidence="1" id="KW-0067">ATP-binding</keyword>
<feature type="domain" description="Protein kinase" evidence="3">
    <location>
        <begin position="3"/>
        <end position="310"/>
    </location>
</feature>
<name>A0ABQ9XGV3_9EUKA</name>
<sequence length="2223" mass="251269">MSDKFIRTLGQGRFGSVHEVSKTPSDEHFAMKILPFTSESDFEKNEHEISKLSKNQHRNVVGFVESIEGDNTHFVVLELCSHSLHDELCENQKLGGKMDVVRVYRVMRDVLDGIAFLHSRGEIYGDLKGSNVLIGKDGIAKLGDFGGVVGAGTMKTYNPAESGTMQFWAPEFFQKTDSQSGSAAGDMWAFGLLLLEMLTSRSWIVGENSVEIQQSNPSQRISSAELIRTNRLQSVLGPETPLSRFYAQEHEETRQRLQIVHREKTKEHETLIKEKDEHQKTQQLLRLHQKELFTAKARLERSGKLLNSFLFPQPPHTHLRLKEDDRIALVDLVMIAESPAKLQEFFAEKQADMNKLYIPFPTPNENGRRDIVGPFGVCPKGLYNPRMACFMNAVIVQLFHNKQFSRKILSFPEQSPTDLRKDEPRPSEIPEIKTAHDQAHEQIVTESKDFARSQARSLAFAHLQRLFASLCLHNPKQLRVTDFAKALSDCSDEVFSELRANDSEDFVKAVLNMIDVFCHENNSPHFASELFGCITAKQLRCDKGHDSPSPTLDAGFVYSVEIHNSANLVEALRNQMQGKKGSTMQCLQCNPSAPQIVPAEVRKFIACPSDSLMLFLNRKQLNETLSTQRCEFGLELDLFPFSFESHSAVGVDRSLFLYRLVGFEVYEVRDGVNHFFSIVLDRHSQKWWKMNDDVVTEFDINDRSQYFGGGQQQYATLLFFEREGADTPIVDETALAEAALKLPLPSSAGQVDPQMQKEWDETFPLSLTVAGDHRLRQLFLSPSGLQLLKFVFDNVKWTAPEERKKEEEEIPTPSQPLLGQPTLPLTLPLLQALFHQYLPSGQRMPVSIDVLVETIKSVDVSNGFLRFLVDEMREMEMQERKRSEGEQRRAQLRKQWEAENKEGRMAHHANEKKKQEMHKERVQEVPSWVHQQEGMQGNAWNTRGLLKVLKTESPEHQTFVPRVLPPADSTPNHPPPATPLLVLYLRQCEFEDLRKTFIAVLFACLGQSTHDHDTLEAVLNHCAKMMTQGDFFSFLEQILADPSTRSLLFSTCLIQHVLEKPAGDRGVMDLLESVVLAEDFQIADLSNKSRPQFVELVSRHLPFLLRSETRTVQLIDRLTRFDVQLSNGQNTSSFTNAILTHFVNEMQKCLTTNSLSHPSGPFLHHTLLFFHTLITASSYSEPDLTQFGRLLSLIRDQAADPSVPCLVLGSVLSHFCMTHTETLAIITSPQYLNFLFGGRPVVKRDGAQYALMNPFLSPFRTTKEEGSADEECLMCSKRTTMPSFIEVKSDLIESTRLVRHCSTITTRAQLNRFLSITASCPSDTTACALLADGPTHSAEVAHQLVTGLLSTFTSKLRKVDENQFLFIRLDTLVDTITTLLIDGKEASAPHTIVRISSHLISENKKKAFITPDLIHILLNNLLNRTDSTSALSTHTSIFRLLLLLLNSLDEDTLPLRSSLVSFFTSDVCQFLLPGPNHLRHESESETLGTNLRLSSFFSLLVNIFLILLRHIPSFADHIPFSSIVHSLEGCVSAGSDKASLLILSHHLLEVLLSYSSHSTFLAILDSFNNCPFAMNRIWESTTAHFADNERDEIEAAPSTHPPFVEHARQAVLQIEPHTNLVTRAFNHRIQNDTESPPLLSLLFAKSSQREVIRRRQDTFGSAFNTKPLSAEQVVMDPFFSDLLMLFGHFEKLFNDSNQRKSLLLSGDLFLRLFDLFKWLTTDSFSFDINLVAISKIQFLVSRLSPVNVDPSLVTNRLIGFAITQLNIFHQPPNTQQSIFRPPLNDEKDRRREMLLPFLNLSAVLARHLAPISPHTSIQLLIPLVLLHHLPRLPEIIRGIPSEEVNYLFQIINHFSKAVDFDHFPEKRTITTRIKGICGTLFELEPTGTFAESSLFDIPFFSSFTFVCFLVDPDVFSAILHVFNCQLNRRDGMNQSSLLTLPGKTLPTSIDNLLRLFMTPSIFNNTSTIAKSIVLLKSVLPSDFRITKQSTFSQDAVKPLYDRLTSKEETRPAADAFLHLITIPVSITFRPIVPTPRLGLDPQTLNRLNDNLQFVCDTLSTFLSSPRETATILSILITKLTQNKTAILSVQSLLLLEGTCWMDCLRAINDSFLTPLFSDLQTLLRMFSFTEPGWTSPDTFPTPPKRRSPAPPSSTLQFSPPPTRQSPPPPPSHQLFPPLNHRDPPSHSPPVRSSPQPKYQQTPDTKQNTKERNIAVFMATRTRK</sequence>
<dbReference type="InterPro" id="IPR001394">
    <property type="entry name" value="Peptidase_C19_UCH"/>
</dbReference>
<dbReference type="Pfam" id="PF00443">
    <property type="entry name" value="UCH"/>
    <property type="match status" value="1"/>
</dbReference>
<dbReference type="InterPro" id="IPR053235">
    <property type="entry name" value="Ser_Thr_kinase"/>
</dbReference>
<evidence type="ECO:0000313" key="6">
    <source>
        <dbReference type="Proteomes" id="UP001281761"/>
    </source>
</evidence>
<feature type="binding site" evidence="1">
    <location>
        <position position="32"/>
    </location>
    <ligand>
        <name>ATP</name>
        <dbReference type="ChEBI" id="CHEBI:30616"/>
    </ligand>
</feature>
<dbReference type="InterPro" id="IPR038765">
    <property type="entry name" value="Papain-like_cys_pep_sf"/>
</dbReference>
<dbReference type="Pfam" id="PF00069">
    <property type="entry name" value="Pkinase"/>
    <property type="match status" value="1"/>
</dbReference>
<proteinExistence type="predicted"/>
<dbReference type="PROSITE" id="PS00107">
    <property type="entry name" value="PROTEIN_KINASE_ATP"/>
    <property type="match status" value="1"/>
</dbReference>
<dbReference type="InterPro" id="IPR017441">
    <property type="entry name" value="Protein_kinase_ATP_BS"/>
</dbReference>
<dbReference type="PROSITE" id="PS50235">
    <property type="entry name" value="USP_3"/>
    <property type="match status" value="1"/>
</dbReference>
<dbReference type="InterPro" id="IPR011009">
    <property type="entry name" value="Kinase-like_dom_sf"/>
</dbReference>
<dbReference type="CDD" id="cd02257">
    <property type="entry name" value="Peptidase_C19"/>
    <property type="match status" value="1"/>
</dbReference>
<dbReference type="PANTHER" id="PTHR24361">
    <property type="entry name" value="MITOGEN-ACTIVATED KINASE KINASE KINASE"/>
    <property type="match status" value="1"/>
</dbReference>
<dbReference type="SMART" id="SM00220">
    <property type="entry name" value="S_TKc"/>
    <property type="match status" value="1"/>
</dbReference>
<keyword evidence="1" id="KW-0547">Nucleotide-binding</keyword>
<evidence type="ECO:0000259" key="4">
    <source>
        <dbReference type="PROSITE" id="PS50235"/>
    </source>
</evidence>
<feature type="domain" description="USP" evidence="4">
    <location>
        <begin position="380"/>
        <end position="723"/>
    </location>
</feature>
<evidence type="ECO:0000256" key="2">
    <source>
        <dbReference type="SAM" id="MobiDB-lite"/>
    </source>
</evidence>
<dbReference type="EMBL" id="JARBJD010000143">
    <property type="protein sequence ID" value="KAK2950079.1"/>
    <property type="molecule type" value="Genomic_DNA"/>
</dbReference>
<keyword evidence="6" id="KW-1185">Reference proteome</keyword>
<dbReference type="CDD" id="cd00180">
    <property type="entry name" value="PKc"/>
    <property type="match status" value="1"/>
</dbReference>
<dbReference type="InterPro" id="IPR000719">
    <property type="entry name" value="Prot_kinase_dom"/>
</dbReference>
<evidence type="ECO:0000256" key="1">
    <source>
        <dbReference type="PROSITE-ProRule" id="PRU10141"/>
    </source>
</evidence>